<evidence type="ECO:0000313" key="2">
    <source>
        <dbReference type="EMBL" id="QHQ62253.1"/>
    </source>
</evidence>
<keyword evidence="3" id="KW-1185">Reference proteome</keyword>
<gene>
    <name evidence="2" type="ORF">Ana3638_16875</name>
</gene>
<protein>
    <submittedName>
        <fullName evidence="2">DUF378 domain-containing protein</fullName>
    </submittedName>
</protein>
<accession>A0A6P1TP87</accession>
<keyword evidence="1" id="KW-1133">Transmembrane helix</keyword>
<reference evidence="2 3" key="1">
    <citation type="submission" date="2020-01" db="EMBL/GenBank/DDBJ databases">
        <title>Genome analysis of Anaerocolumna sp. CBA3638.</title>
        <authorList>
            <person name="Kim J."/>
            <person name="Roh S.W."/>
        </authorList>
    </citation>
    <scope>NUCLEOTIDE SEQUENCE [LARGE SCALE GENOMIC DNA]</scope>
    <source>
        <strain evidence="2 3">CBA3638</strain>
    </source>
</reference>
<keyword evidence="1" id="KW-0472">Membrane</keyword>
<evidence type="ECO:0000313" key="3">
    <source>
        <dbReference type="Proteomes" id="UP000464314"/>
    </source>
</evidence>
<organism evidence="2 3">
    <name type="scientific">Anaerocolumna sedimenticola</name>
    <dbReference type="NCBI Taxonomy" id="2696063"/>
    <lineage>
        <taxon>Bacteria</taxon>
        <taxon>Bacillati</taxon>
        <taxon>Bacillota</taxon>
        <taxon>Clostridia</taxon>
        <taxon>Lachnospirales</taxon>
        <taxon>Lachnospiraceae</taxon>
        <taxon>Anaerocolumna</taxon>
    </lineage>
</organism>
<name>A0A6P1TP87_9FIRM</name>
<dbReference type="KEGG" id="anr:Ana3638_16875"/>
<dbReference type="Proteomes" id="UP000464314">
    <property type="component" value="Chromosome"/>
</dbReference>
<keyword evidence="1" id="KW-0812">Transmembrane</keyword>
<sequence>MKTVDYIALCLVIIGAINWGLIGFLGFDLVRVIFGDMTWISRVIYAVVGIAGLYALSYFGRLRNE</sequence>
<feature type="transmembrane region" description="Helical" evidence="1">
    <location>
        <begin position="6"/>
        <end position="27"/>
    </location>
</feature>
<dbReference type="AlphaFoldDB" id="A0A6P1TP87"/>
<proteinExistence type="predicted"/>
<evidence type="ECO:0000256" key="1">
    <source>
        <dbReference type="SAM" id="Phobius"/>
    </source>
</evidence>
<dbReference type="Pfam" id="PF04070">
    <property type="entry name" value="DUF378"/>
    <property type="match status" value="1"/>
</dbReference>
<dbReference type="InterPro" id="IPR007211">
    <property type="entry name" value="DUF378"/>
</dbReference>
<dbReference type="PANTHER" id="PTHR37304:SF1">
    <property type="entry name" value="MEMBRANE PROTEIN"/>
    <property type="match status" value="1"/>
</dbReference>
<feature type="transmembrane region" description="Helical" evidence="1">
    <location>
        <begin position="39"/>
        <end position="59"/>
    </location>
</feature>
<dbReference type="PANTHER" id="PTHR37304">
    <property type="entry name" value="MEMBRANE PROTEIN-RELATED"/>
    <property type="match status" value="1"/>
</dbReference>
<dbReference type="EMBL" id="CP048000">
    <property type="protein sequence ID" value="QHQ62253.1"/>
    <property type="molecule type" value="Genomic_DNA"/>
</dbReference>